<evidence type="ECO:0000313" key="3">
    <source>
        <dbReference type="EMBL" id="AKT38767.1"/>
    </source>
</evidence>
<protein>
    <recommendedName>
        <fullName evidence="2">DUF4397 domain-containing protein</fullName>
    </recommendedName>
</protein>
<dbReference type="Proteomes" id="UP000067626">
    <property type="component" value="Chromosome"/>
</dbReference>
<feature type="region of interest" description="Disordered" evidence="1">
    <location>
        <begin position="35"/>
        <end position="67"/>
    </location>
</feature>
<organism evidence="3 4">
    <name type="scientific">Chondromyces crocatus</name>
    <dbReference type="NCBI Taxonomy" id="52"/>
    <lineage>
        <taxon>Bacteria</taxon>
        <taxon>Pseudomonadati</taxon>
        <taxon>Myxococcota</taxon>
        <taxon>Polyangia</taxon>
        <taxon>Polyangiales</taxon>
        <taxon>Polyangiaceae</taxon>
        <taxon>Chondromyces</taxon>
    </lineage>
</organism>
<dbReference type="KEGG" id="ccro:CMC5_029130"/>
<dbReference type="RefSeq" id="WP_169796543.1">
    <property type="nucleotide sequence ID" value="NZ_CP012159.1"/>
</dbReference>
<name>A0A0K1EDK3_CHOCO</name>
<dbReference type="EMBL" id="CP012159">
    <property type="protein sequence ID" value="AKT38767.1"/>
    <property type="molecule type" value="Genomic_DNA"/>
</dbReference>
<accession>A0A0K1EDK3</accession>
<keyword evidence="4" id="KW-1185">Reference proteome</keyword>
<gene>
    <name evidence="3" type="ORF">CMC5_029130</name>
</gene>
<feature type="domain" description="DUF4397" evidence="2">
    <location>
        <begin position="70"/>
        <end position="206"/>
    </location>
</feature>
<dbReference type="AlphaFoldDB" id="A0A0K1EDK3"/>
<reference evidence="3 4" key="1">
    <citation type="submission" date="2015-07" db="EMBL/GenBank/DDBJ databases">
        <title>Genome analysis of myxobacterium Chondromyces crocatus Cm c5 reveals a high potential for natural compound synthesis and the genetic basis for the loss of fruiting body formation.</title>
        <authorList>
            <person name="Zaburannyi N."/>
            <person name="Bunk B."/>
            <person name="Maier J."/>
            <person name="Overmann J."/>
            <person name="Mueller R."/>
        </authorList>
    </citation>
    <scope>NUCLEOTIDE SEQUENCE [LARGE SCALE GENOMIC DNA]</scope>
    <source>
        <strain evidence="3 4">Cm c5</strain>
    </source>
</reference>
<evidence type="ECO:0000259" key="2">
    <source>
        <dbReference type="Pfam" id="PF14344"/>
    </source>
</evidence>
<feature type="compositionally biased region" description="Gly residues" evidence="1">
    <location>
        <begin position="44"/>
        <end position="57"/>
    </location>
</feature>
<evidence type="ECO:0000313" key="4">
    <source>
        <dbReference type="Proteomes" id="UP000067626"/>
    </source>
</evidence>
<proteinExistence type="predicted"/>
<dbReference type="Pfam" id="PF14344">
    <property type="entry name" value="DUF4397"/>
    <property type="match status" value="1"/>
</dbReference>
<evidence type="ECO:0000256" key="1">
    <source>
        <dbReference type="SAM" id="MobiDB-lite"/>
    </source>
</evidence>
<dbReference type="InterPro" id="IPR025510">
    <property type="entry name" value="DUF4397"/>
</dbReference>
<sequence length="307" mass="31796">MTKRGHGLLVIGLMLGVSGVNVGCGAEEGVTVEEYGRLPDRGGDGGGMGEGGPGGRGGSDDGRPEVTPQSELRVAHLSPNGAAFDVCLIHGDERLGPLMGGLGVEGGIKYTSVTRYFSFAPGTYTIRLVDVGALDCESHFLGASDMDNVVLAPGRRSTLAALGEMDAVLTAERFRLELLPDESSVASGSTSVRLFHAVPDAKLVDIGEGSGAAFSAVVTEVPFGRSGVGADGLGFLSLLPRSGTTISVRLTDEADDLITSPPLTFHSQQASSVFVVGNLDDLPRPLAVMHCNDLAEPSEHMTNCQIF</sequence>